<protein>
    <submittedName>
        <fullName evidence="1">Uncharacterized protein</fullName>
    </submittedName>
</protein>
<dbReference type="EMBL" id="CM007890">
    <property type="protein sequence ID" value="OTG36818.1"/>
    <property type="molecule type" value="Genomic_DNA"/>
</dbReference>
<gene>
    <name evidence="1" type="ORF">HannXRQ_Chr01g0011761</name>
</gene>
<accession>A0A251VMM7</accession>
<dbReference type="AlphaFoldDB" id="A0A251VMM7"/>
<organism evidence="1 2">
    <name type="scientific">Helianthus annuus</name>
    <name type="common">Common sunflower</name>
    <dbReference type="NCBI Taxonomy" id="4232"/>
    <lineage>
        <taxon>Eukaryota</taxon>
        <taxon>Viridiplantae</taxon>
        <taxon>Streptophyta</taxon>
        <taxon>Embryophyta</taxon>
        <taxon>Tracheophyta</taxon>
        <taxon>Spermatophyta</taxon>
        <taxon>Magnoliopsida</taxon>
        <taxon>eudicotyledons</taxon>
        <taxon>Gunneridae</taxon>
        <taxon>Pentapetalae</taxon>
        <taxon>asterids</taxon>
        <taxon>campanulids</taxon>
        <taxon>Asterales</taxon>
        <taxon>Asteraceae</taxon>
        <taxon>Asteroideae</taxon>
        <taxon>Heliantheae alliance</taxon>
        <taxon>Heliantheae</taxon>
        <taxon>Helianthus</taxon>
    </lineage>
</organism>
<reference evidence="2" key="1">
    <citation type="journal article" date="2017" name="Nature">
        <title>The sunflower genome provides insights into oil metabolism, flowering and Asterid evolution.</title>
        <authorList>
            <person name="Badouin H."/>
            <person name="Gouzy J."/>
            <person name="Grassa C.J."/>
            <person name="Murat F."/>
            <person name="Staton S.E."/>
            <person name="Cottret L."/>
            <person name="Lelandais-Briere C."/>
            <person name="Owens G.L."/>
            <person name="Carrere S."/>
            <person name="Mayjonade B."/>
            <person name="Legrand L."/>
            <person name="Gill N."/>
            <person name="Kane N.C."/>
            <person name="Bowers J.E."/>
            <person name="Hubner S."/>
            <person name="Bellec A."/>
            <person name="Berard A."/>
            <person name="Berges H."/>
            <person name="Blanchet N."/>
            <person name="Boniface M.C."/>
            <person name="Brunel D."/>
            <person name="Catrice O."/>
            <person name="Chaidir N."/>
            <person name="Claudel C."/>
            <person name="Donnadieu C."/>
            <person name="Faraut T."/>
            <person name="Fievet G."/>
            <person name="Helmstetter N."/>
            <person name="King M."/>
            <person name="Knapp S.J."/>
            <person name="Lai Z."/>
            <person name="Le Paslier M.C."/>
            <person name="Lippi Y."/>
            <person name="Lorenzon L."/>
            <person name="Mandel J.R."/>
            <person name="Marage G."/>
            <person name="Marchand G."/>
            <person name="Marquand E."/>
            <person name="Bret-Mestries E."/>
            <person name="Morien E."/>
            <person name="Nambeesan S."/>
            <person name="Nguyen T."/>
            <person name="Pegot-Espagnet P."/>
            <person name="Pouilly N."/>
            <person name="Raftis F."/>
            <person name="Sallet E."/>
            <person name="Schiex T."/>
            <person name="Thomas J."/>
            <person name="Vandecasteele C."/>
            <person name="Vares D."/>
            <person name="Vear F."/>
            <person name="Vautrin S."/>
            <person name="Crespi M."/>
            <person name="Mangin B."/>
            <person name="Burke J.M."/>
            <person name="Salse J."/>
            <person name="Munos S."/>
            <person name="Vincourt P."/>
            <person name="Rieseberg L.H."/>
            <person name="Langlade N.B."/>
        </authorList>
    </citation>
    <scope>NUCLEOTIDE SEQUENCE [LARGE SCALE GENOMIC DNA]</scope>
    <source>
        <strain evidence="2">cv. SF193</strain>
    </source>
</reference>
<sequence>MFIKCDHFRKSLQVCIGLITSINIKLYYKQQYVIIKYVCSCLKCILQLNRLKIIKRLRQHASSCF</sequence>
<evidence type="ECO:0000313" key="1">
    <source>
        <dbReference type="EMBL" id="OTG36818.1"/>
    </source>
</evidence>
<dbReference type="InParanoid" id="A0A251VMM7"/>
<keyword evidence="2" id="KW-1185">Reference proteome</keyword>
<dbReference type="Proteomes" id="UP000215914">
    <property type="component" value="Chromosome 1"/>
</dbReference>
<evidence type="ECO:0000313" key="2">
    <source>
        <dbReference type="Proteomes" id="UP000215914"/>
    </source>
</evidence>
<proteinExistence type="predicted"/>
<name>A0A251VMM7_HELAN</name>